<keyword evidence="8 10" id="KW-0862">Zinc</keyword>
<evidence type="ECO:0000313" key="16">
    <source>
        <dbReference type="Proteomes" id="UP000186904"/>
    </source>
</evidence>
<name>A0A1H9VC29_9GAMM</name>
<dbReference type="PRINTS" id="PR00932">
    <property type="entry name" value="AMINO1PTASE"/>
</dbReference>
<dbReference type="OrthoDB" id="5288740at2"/>
<evidence type="ECO:0000256" key="5">
    <source>
        <dbReference type="ARBA" id="ARBA00022670"/>
    </source>
</evidence>
<evidence type="ECO:0000313" key="14">
    <source>
        <dbReference type="EMBL" id="SFM17218.1"/>
    </source>
</evidence>
<evidence type="ECO:0000256" key="7">
    <source>
        <dbReference type="ARBA" id="ARBA00022801"/>
    </source>
</evidence>
<dbReference type="InterPro" id="IPR022984">
    <property type="entry name" value="M18_aminopeptidase_2"/>
</dbReference>
<dbReference type="HAMAP" id="MF_00467">
    <property type="entry name" value="Aminopeptidase_M18_2"/>
    <property type="match status" value="1"/>
</dbReference>
<keyword evidence="15" id="KW-1185">Reference proteome</keyword>
<dbReference type="PANTHER" id="PTHR28570:SF3">
    <property type="entry name" value="ASPARTYL AMINOPEPTIDASE"/>
    <property type="match status" value="1"/>
</dbReference>
<reference evidence="15 16" key="1">
    <citation type="submission" date="2016-10" db="EMBL/GenBank/DDBJ databases">
        <authorList>
            <person name="de Groot N.N."/>
        </authorList>
    </citation>
    <scope>NUCLEOTIDE SEQUENCE [LARGE SCALE GENOMIC DNA]</scope>
    <source>
        <strain evidence="14 15">CGMCC 1.9095</strain>
        <strain evidence="13 16">DSM 22558</strain>
    </source>
</reference>
<evidence type="ECO:0000313" key="15">
    <source>
        <dbReference type="Proteomes" id="UP000186599"/>
    </source>
</evidence>
<dbReference type="GO" id="GO:0005737">
    <property type="term" value="C:cytoplasm"/>
    <property type="evidence" value="ECO:0007669"/>
    <property type="project" value="UniProtKB-ARBA"/>
</dbReference>
<dbReference type="EC" id="3.4.11.-" evidence="10"/>
<evidence type="ECO:0000256" key="12">
    <source>
        <dbReference type="RuleBase" id="RU004387"/>
    </source>
</evidence>
<gene>
    <name evidence="10" type="primary">apeB</name>
    <name evidence="14" type="ORF">SAMN04487855_2616</name>
    <name evidence="13" type="ORF">SAMN05216589_2603</name>
</gene>
<dbReference type="FunFam" id="2.30.250.10:FF:000003">
    <property type="entry name" value="Probable M18 family aminopeptidase 2"/>
    <property type="match status" value="1"/>
</dbReference>
<sequence length="430" mass="46915">MTPDNASQSLADFIQSSPTPFHAARSLAERLQAAGYQELDERDEWTLADGGRYFVLRNQSSLIAFSLGQSNALRNGIRMIGAHTDSPCLRVKPQPELTRHGLWQLGVEVYGGALLAPWFDRDLSLAGRVTCRDSGGQLHNLLLDFQRPIAVIPNLAIHLNRDVNGGFAVNAQTDLPPVLAHGIEPNRDLRALLANELTQQYPEREPLQVLDYELSFYDTQPPGVIGLDGDFLAAARLDNLLSCHAGLEALLRSDGKQACLLVCTDHEEVGSSSACGADGPFLEDVLARLLPDESERIRTIQRSVLVSADNAHAIHPNYADRHDGNHGPQLNAGPVIKINSNQRYATTSETAALFRHLCQQVDVPMQSFVVRSDMGCGSTIGPITSSRLGVRTVDIGAPTFAMHSIRELAGVRDVAYLQKVLTAFMDCEQV</sequence>
<dbReference type="Gene3D" id="2.30.250.10">
    <property type="entry name" value="Aminopeptidase i, Domain 2"/>
    <property type="match status" value="1"/>
</dbReference>
<dbReference type="RefSeq" id="WP_074780395.1">
    <property type="nucleotide sequence ID" value="NZ_FOGN01000005.1"/>
</dbReference>
<dbReference type="EMBL" id="FOGN01000005">
    <property type="protein sequence ID" value="SES18787.1"/>
    <property type="molecule type" value="Genomic_DNA"/>
</dbReference>
<dbReference type="Proteomes" id="UP000186599">
    <property type="component" value="Unassembled WGS sequence"/>
</dbReference>
<dbReference type="Pfam" id="PF02127">
    <property type="entry name" value="Peptidase_M18"/>
    <property type="match status" value="1"/>
</dbReference>
<dbReference type="CDD" id="cd05658">
    <property type="entry name" value="M18_DAP"/>
    <property type="match status" value="1"/>
</dbReference>
<evidence type="ECO:0000256" key="11">
    <source>
        <dbReference type="RuleBase" id="RU004386"/>
    </source>
</evidence>
<evidence type="ECO:0000256" key="10">
    <source>
        <dbReference type="HAMAP-Rule" id="MF_00467"/>
    </source>
</evidence>
<comment type="similarity">
    <text evidence="2 10 11">Belongs to the peptidase M18 family.</text>
</comment>
<keyword evidence="5 10" id="KW-0645">Protease</keyword>
<keyword evidence="6 10" id="KW-0479">Metal-binding</keyword>
<accession>A0A1H9VC29</accession>
<evidence type="ECO:0000256" key="8">
    <source>
        <dbReference type="ARBA" id="ARBA00022833"/>
    </source>
</evidence>
<dbReference type="STRING" id="653930.SAMN05216589_2603"/>
<dbReference type="PANTHER" id="PTHR28570">
    <property type="entry name" value="ASPARTYL AMINOPEPTIDASE"/>
    <property type="match status" value="1"/>
</dbReference>
<dbReference type="AlphaFoldDB" id="A0A1H9VC29"/>
<comment type="cofactor">
    <cofactor evidence="1 10 12">
        <name>Zn(2+)</name>
        <dbReference type="ChEBI" id="CHEBI:29105"/>
    </cofactor>
</comment>
<dbReference type="GO" id="GO:0008270">
    <property type="term" value="F:zinc ion binding"/>
    <property type="evidence" value="ECO:0007669"/>
    <property type="project" value="UniProtKB-UniRule"/>
</dbReference>
<dbReference type="Gene3D" id="3.40.630.10">
    <property type="entry name" value="Zn peptidases"/>
    <property type="match status" value="1"/>
</dbReference>
<dbReference type="Proteomes" id="UP000186904">
    <property type="component" value="Unassembled WGS sequence"/>
</dbReference>
<dbReference type="SUPFAM" id="SSF101821">
    <property type="entry name" value="Aminopeptidase/glucanase lid domain"/>
    <property type="match status" value="1"/>
</dbReference>
<dbReference type="InterPro" id="IPR001948">
    <property type="entry name" value="Peptidase_M18"/>
</dbReference>
<keyword evidence="4 10" id="KW-0031">Aminopeptidase</keyword>
<proteinExistence type="inferred from homology"/>
<evidence type="ECO:0000256" key="2">
    <source>
        <dbReference type="ARBA" id="ARBA00008290"/>
    </source>
</evidence>
<feature type="binding site" evidence="10">
    <location>
        <position position="403"/>
    </location>
    <ligand>
        <name>Zn(2+)</name>
        <dbReference type="ChEBI" id="CHEBI:29105"/>
    </ligand>
</feature>
<evidence type="ECO:0000256" key="3">
    <source>
        <dbReference type="ARBA" id="ARBA00014897"/>
    </source>
</evidence>
<dbReference type="EMBL" id="FOUA01000005">
    <property type="protein sequence ID" value="SFM17218.1"/>
    <property type="molecule type" value="Genomic_DNA"/>
</dbReference>
<feature type="binding site" evidence="10">
    <location>
        <position position="83"/>
    </location>
    <ligand>
        <name>Zn(2+)</name>
        <dbReference type="ChEBI" id="CHEBI:29105"/>
    </ligand>
</feature>
<dbReference type="GO" id="GO:0008237">
    <property type="term" value="F:metallopeptidase activity"/>
    <property type="evidence" value="ECO:0007669"/>
    <property type="project" value="UniProtKB-UniRule"/>
</dbReference>
<organism evidence="13 16">
    <name type="scientific">Halopseudomonas bauzanensis</name>
    <dbReference type="NCBI Taxonomy" id="653930"/>
    <lineage>
        <taxon>Bacteria</taxon>
        <taxon>Pseudomonadati</taxon>
        <taxon>Pseudomonadota</taxon>
        <taxon>Gammaproteobacteria</taxon>
        <taxon>Pseudomonadales</taxon>
        <taxon>Pseudomonadaceae</taxon>
        <taxon>Halopseudomonas</taxon>
    </lineage>
</organism>
<evidence type="ECO:0000256" key="6">
    <source>
        <dbReference type="ARBA" id="ARBA00022723"/>
    </source>
</evidence>
<dbReference type="NCBIfam" id="NF002759">
    <property type="entry name" value="PRK02813.1"/>
    <property type="match status" value="1"/>
</dbReference>
<feature type="binding site" evidence="10">
    <location>
        <position position="158"/>
    </location>
    <ligand>
        <name>Zn(2+)</name>
        <dbReference type="ChEBI" id="CHEBI:29105"/>
    </ligand>
</feature>
<evidence type="ECO:0000256" key="4">
    <source>
        <dbReference type="ARBA" id="ARBA00022438"/>
    </source>
</evidence>
<evidence type="ECO:0000256" key="9">
    <source>
        <dbReference type="ARBA" id="ARBA00023049"/>
    </source>
</evidence>
<keyword evidence="9 10" id="KW-0482">Metalloprotease</keyword>
<evidence type="ECO:0000256" key="1">
    <source>
        <dbReference type="ARBA" id="ARBA00001947"/>
    </source>
</evidence>
<keyword evidence="7 10" id="KW-0378">Hydrolase</keyword>
<dbReference type="GO" id="GO:0006508">
    <property type="term" value="P:proteolysis"/>
    <property type="evidence" value="ECO:0007669"/>
    <property type="project" value="UniProtKB-UniRule"/>
</dbReference>
<dbReference type="GO" id="GO:0004177">
    <property type="term" value="F:aminopeptidase activity"/>
    <property type="evidence" value="ECO:0007669"/>
    <property type="project" value="UniProtKB-UniRule"/>
</dbReference>
<protein>
    <recommendedName>
        <fullName evidence="3 10">Probable M18 family aminopeptidase 2</fullName>
        <ecNumber evidence="10">3.4.11.-</ecNumber>
    </recommendedName>
</protein>
<dbReference type="InterPro" id="IPR023358">
    <property type="entry name" value="Peptidase_M18_dom2"/>
</dbReference>
<evidence type="ECO:0000313" key="13">
    <source>
        <dbReference type="EMBL" id="SES18787.1"/>
    </source>
</evidence>
<dbReference type="SUPFAM" id="SSF53187">
    <property type="entry name" value="Zn-dependent exopeptidases"/>
    <property type="match status" value="1"/>
</dbReference>